<dbReference type="RefSeq" id="WP_341697421.1">
    <property type="nucleotide sequence ID" value="NZ_JBBYHR010000007.1"/>
</dbReference>
<evidence type="ECO:0000259" key="2">
    <source>
        <dbReference type="Pfam" id="PF18942"/>
    </source>
</evidence>
<dbReference type="NCBIfam" id="NF038128">
    <property type="entry name" value="choice_anch_J"/>
    <property type="match status" value="1"/>
</dbReference>
<dbReference type="EMBL" id="JBBYHR010000007">
    <property type="protein sequence ID" value="MEL1245105.1"/>
    <property type="molecule type" value="Genomic_DNA"/>
</dbReference>
<organism evidence="3 4">
    <name type="scientific">Flavobacterium arundinis</name>
    <dbReference type="NCBI Taxonomy" id="3139143"/>
    <lineage>
        <taxon>Bacteria</taxon>
        <taxon>Pseudomonadati</taxon>
        <taxon>Bacteroidota</taxon>
        <taxon>Flavobacteriia</taxon>
        <taxon>Flavobacteriales</taxon>
        <taxon>Flavobacteriaceae</taxon>
        <taxon>Flavobacterium</taxon>
    </lineage>
</organism>
<feature type="domain" description="DUF5689" evidence="2">
    <location>
        <begin position="40"/>
        <end position="277"/>
    </location>
</feature>
<name>A0ABU9HY57_9FLAO</name>
<accession>A0ABU9HY57</accession>
<reference evidence="3 4" key="1">
    <citation type="submission" date="2024-04" db="EMBL/GenBank/DDBJ databases">
        <title>Flavobacterium sp. DGU11 16S ribosomal RNA gene Genome sequencing and assembly.</title>
        <authorList>
            <person name="Park S."/>
        </authorList>
    </citation>
    <scope>NUCLEOTIDE SEQUENCE [LARGE SCALE GENOMIC DNA]</scope>
    <source>
        <strain evidence="3 4">DGU11</strain>
    </source>
</reference>
<sequence>MKFSKYLLIGALSAGLLTGCANDDDYDAPNTGCIDPGLTSTKTVAEIIGISTETPTQYTQDDIIEAYITSSDERGAFFKVVSLQTLPTDGTEPVAFSISIDRPGLFTEGFVPGVKVFVKLKDLYIAKDFGSLEIGTLFENQVGRIPEQLYKEKIFVKTCDTVHENRLVKHMTVAQALNDANINRLIELDNVEFLEDSFGYNLYDDNAPTANGSNPQTIGGATNHYLIDGEGNKIVFRTSSFANFSGKKIPEGSGKVRGVLTKFLDTYQFVARYESDIKLDQPRFTPIENSASALGGTAIAYSGSFIEDFETYTAGLTTFPKYVNDYTTGGRYWQLKSFSNNEYIEMTSFNGSGNAGVDAKTYFFVPVNFDNASTFTFDKEIRYMAGQCLRVYRADAGTYIPRTAFNVADFVDITSQFTGLTYPASGQSQPSFTTAGTYTIPATVTGNGFIVFEYYGGGTVTTTMQIDNIAAN</sequence>
<gene>
    <name evidence="3" type="ORF">AAEO56_12585</name>
</gene>
<comment type="caution">
    <text evidence="3">The sequence shown here is derived from an EMBL/GenBank/DDBJ whole genome shotgun (WGS) entry which is preliminary data.</text>
</comment>
<evidence type="ECO:0000313" key="3">
    <source>
        <dbReference type="EMBL" id="MEL1245105.1"/>
    </source>
</evidence>
<feature type="chain" id="PRO_5047221424" evidence="1">
    <location>
        <begin position="24"/>
        <end position="472"/>
    </location>
</feature>
<protein>
    <submittedName>
        <fullName evidence="3">DUF5689 domain-containing protein</fullName>
    </submittedName>
</protein>
<keyword evidence="1" id="KW-0732">Signal</keyword>
<feature type="signal peptide" evidence="1">
    <location>
        <begin position="1"/>
        <end position="23"/>
    </location>
</feature>
<proteinExistence type="predicted"/>
<evidence type="ECO:0000313" key="4">
    <source>
        <dbReference type="Proteomes" id="UP001464555"/>
    </source>
</evidence>
<dbReference type="PROSITE" id="PS51257">
    <property type="entry name" value="PROKAR_LIPOPROTEIN"/>
    <property type="match status" value="1"/>
</dbReference>
<dbReference type="Proteomes" id="UP001464555">
    <property type="component" value="Unassembled WGS sequence"/>
</dbReference>
<dbReference type="InterPro" id="IPR043744">
    <property type="entry name" value="DUF5689"/>
</dbReference>
<evidence type="ECO:0000256" key="1">
    <source>
        <dbReference type="SAM" id="SignalP"/>
    </source>
</evidence>
<keyword evidence="4" id="KW-1185">Reference proteome</keyword>
<dbReference type="Pfam" id="PF18942">
    <property type="entry name" value="DUF5689"/>
    <property type="match status" value="1"/>
</dbReference>